<keyword evidence="17" id="KW-1185">Reference proteome</keyword>
<name>A0ABR2ZTC5_9AGAR</name>
<dbReference type="EMBL" id="JBBXMP010000060">
    <property type="protein sequence ID" value="KAL0064535.1"/>
    <property type="molecule type" value="Genomic_DNA"/>
</dbReference>
<feature type="compositionally biased region" description="Basic and acidic residues" evidence="13">
    <location>
        <begin position="441"/>
        <end position="459"/>
    </location>
</feature>
<evidence type="ECO:0000256" key="11">
    <source>
        <dbReference type="ARBA" id="ARBA00048778"/>
    </source>
</evidence>
<feature type="domain" description="AAA+ ATPase" evidence="14">
    <location>
        <begin position="270"/>
        <end position="426"/>
    </location>
</feature>
<feature type="domain" description="BCS1 N-terminal" evidence="15">
    <location>
        <begin position="57"/>
        <end position="239"/>
    </location>
</feature>
<evidence type="ECO:0008006" key="18">
    <source>
        <dbReference type="Google" id="ProtNLM"/>
    </source>
</evidence>
<sequence>MENALQQIFFLANISPGNFSANATSPQDVGASSLNSISSIIGFLFTFSALRDWLKLIVIGGFLETCRRFVFSVYSKFMNSFWINAYFEDDDVVYDWVMLWLAKQPSWRNTRDVEVSTQTYGANSTSIQLDGDANSTNIFKSSRKLTYLPSLSTTYNLWYKRRYMTITRTQQQTGWYGQKERTLRISIFTRRPSLLVELLQEARDAYLADQEHSMCVYVSDNNNNWKHVACRPKRSMQSIILDPGIKDRLLEDARDFLSSKAWYAERGIPFRRGYLLYGAPGSGKTSLIHSMAGELGLDVYIVSLSRSGLDDNSLSELINELPERCIALMEDVDAAFTHGVSRDSNSSSTPTATTSEVAPLPPPPSGAAPVPTPSRLSLSGLLNALDGVGAQEGRILFATTNKYSSLDPALCRPGRMDLHIEFKLASKYQAKELFARFYNPREEHHEDEKEEGEKEKESDSGYGSVDGEADSEAVDKPLLVSEETKAKPHATKDNGECRTTNLSSREIRTCASEFADALPDREFSMAALQGYLMLYKTRPLMAIQEFKAWIEKERSEQAKKQKEKTDKEAEEAKKKKEKEEKEKKETEEKERKEKEEKETREKLVKEMREKVEREVRETIEKEMRAAAEKELRASTV</sequence>
<evidence type="ECO:0000256" key="12">
    <source>
        <dbReference type="RuleBase" id="RU003651"/>
    </source>
</evidence>
<evidence type="ECO:0000256" key="4">
    <source>
        <dbReference type="ARBA" id="ARBA00022741"/>
    </source>
</evidence>
<feature type="compositionally biased region" description="Low complexity" evidence="13">
    <location>
        <begin position="344"/>
        <end position="358"/>
    </location>
</feature>
<organism evidence="16 17">
    <name type="scientific">Marasmius tenuissimus</name>
    <dbReference type="NCBI Taxonomy" id="585030"/>
    <lineage>
        <taxon>Eukaryota</taxon>
        <taxon>Fungi</taxon>
        <taxon>Dikarya</taxon>
        <taxon>Basidiomycota</taxon>
        <taxon>Agaricomycotina</taxon>
        <taxon>Agaricomycetes</taxon>
        <taxon>Agaricomycetidae</taxon>
        <taxon>Agaricales</taxon>
        <taxon>Marasmiineae</taxon>
        <taxon>Marasmiaceae</taxon>
        <taxon>Marasmius</taxon>
    </lineage>
</organism>
<gene>
    <name evidence="16" type="ORF">AAF712_008480</name>
</gene>
<keyword evidence="9" id="KW-0496">Mitochondrion</keyword>
<dbReference type="InterPro" id="IPR003960">
    <property type="entry name" value="ATPase_AAA_CS"/>
</dbReference>
<proteinExistence type="inferred from homology"/>
<evidence type="ECO:0000256" key="3">
    <source>
        <dbReference type="ARBA" id="ARBA00022692"/>
    </source>
</evidence>
<keyword evidence="6" id="KW-0378">Hydrolase</keyword>
<keyword evidence="10" id="KW-0472">Membrane</keyword>
<dbReference type="Pfam" id="PF25426">
    <property type="entry name" value="AAA_lid_BCS1"/>
    <property type="match status" value="1"/>
</dbReference>
<dbReference type="InterPro" id="IPR003593">
    <property type="entry name" value="AAA+_ATPase"/>
</dbReference>
<evidence type="ECO:0000256" key="6">
    <source>
        <dbReference type="ARBA" id="ARBA00022801"/>
    </source>
</evidence>
<dbReference type="Pfam" id="PF00004">
    <property type="entry name" value="AAA"/>
    <property type="match status" value="2"/>
</dbReference>
<evidence type="ECO:0000256" key="13">
    <source>
        <dbReference type="SAM" id="MobiDB-lite"/>
    </source>
</evidence>
<dbReference type="InterPro" id="IPR027417">
    <property type="entry name" value="P-loop_NTPase"/>
</dbReference>
<comment type="similarity">
    <text evidence="2">Belongs to the AAA ATPase family. BCS1 subfamily.</text>
</comment>
<accession>A0ABR2ZTC5</accession>
<evidence type="ECO:0000259" key="15">
    <source>
        <dbReference type="SMART" id="SM01024"/>
    </source>
</evidence>
<keyword evidence="7 12" id="KW-0067">ATP-binding</keyword>
<comment type="subcellular location">
    <subcellularLocation>
        <location evidence="1">Mitochondrion inner membrane</location>
        <topology evidence="1">Single-pass membrane protein</topology>
    </subcellularLocation>
</comment>
<keyword evidence="3" id="KW-0812">Transmembrane</keyword>
<keyword evidence="8" id="KW-1133">Transmembrane helix</keyword>
<dbReference type="Proteomes" id="UP001437256">
    <property type="component" value="Unassembled WGS sequence"/>
</dbReference>
<evidence type="ECO:0000256" key="2">
    <source>
        <dbReference type="ARBA" id="ARBA00007448"/>
    </source>
</evidence>
<evidence type="ECO:0000256" key="7">
    <source>
        <dbReference type="ARBA" id="ARBA00022840"/>
    </source>
</evidence>
<dbReference type="InterPro" id="IPR057495">
    <property type="entry name" value="AAA_lid_BCS1"/>
</dbReference>
<dbReference type="InterPro" id="IPR003959">
    <property type="entry name" value="ATPase_AAA_core"/>
</dbReference>
<feature type="compositionally biased region" description="Pro residues" evidence="13">
    <location>
        <begin position="359"/>
        <end position="372"/>
    </location>
</feature>
<evidence type="ECO:0000256" key="10">
    <source>
        <dbReference type="ARBA" id="ARBA00023136"/>
    </source>
</evidence>
<evidence type="ECO:0000256" key="9">
    <source>
        <dbReference type="ARBA" id="ARBA00023128"/>
    </source>
</evidence>
<feature type="region of interest" description="Disordered" evidence="13">
    <location>
        <begin position="441"/>
        <end position="502"/>
    </location>
</feature>
<dbReference type="InterPro" id="IPR050747">
    <property type="entry name" value="Mitochondrial_chaperone_BCS1"/>
</dbReference>
<comment type="caution">
    <text evidence="16">The sequence shown here is derived from an EMBL/GenBank/DDBJ whole genome shotgun (WGS) entry which is preliminary data.</text>
</comment>
<reference evidence="16 17" key="1">
    <citation type="submission" date="2024-05" db="EMBL/GenBank/DDBJ databases">
        <title>A draft genome resource for the thread blight pathogen Marasmius tenuissimus strain MS-2.</title>
        <authorList>
            <person name="Yulfo-Soto G.E."/>
            <person name="Baruah I.K."/>
            <person name="Amoako-Attah I."/>
            <person name="Bukari Y."/>
            <person name="Meinhardt L.W."/>
            <person name="Bailey B.A."/>
            <person name="Cohen S.P."/>
        </authorList>
    </citation>
    <scope>NUCLEOTIDE SEQUENCE [LARGE SCALE GENOMIC DNA]</scope>
    <source>
        <strain evidence="16 17">MS-2</strain>
    </source>
</reference>
<feature type="region of interest" description="Disordered" evidence="13">
    <location>
        <begin position="339"/>
        <end position="373"/>
    </location>
</feature>
<evidence type="ECO:0000313" key="16">
    <source>
        <dbReference type="EMBL" id="KAL0064535.1"/>
    </source>
</evidence>
<feature type="region of interest" description="Disordered" evidence="13">
    <location>
        <begin position="554"/>
        <end position="617"/>
    </location>
</feature>
<dbReference type="SMART" id="SM00382">
    <property type="entry name" value="AAA"/>
    <property type="match status" value="1"/>
</dbReference>
<dbReference type="PROSITE" id="PS00674">
    <property type="entry name" value="AAA"/>
    <property type="match status" value="1"/>
</dbReference>
<dbReference type="Pfam" id="PF08740">
    <property type="entry name" value="BCS1_N"/>
    <property type="match status" value="1"/>
</dbReference>
<evidence type="ECO:0000256" key="5">
    <source>
        <dbReference type="ARBA" id="ARBA00022792"/>
    </source>
</evidence>
<dbReference type="PANTHER" id="PTHR23070">
    <property type="entry name" value="BCS1 AAA-TYPE ATPASE"/>
    <property type="match status" value="1"/>
</dbReference>
<evidence type="ECO:0000259" key="14">
    <source>
        <dbReference type="SMART" id="SM00382"/>
    </source>
</evidence>
<dbReference type="SMART" id="SM01024">
    <property type="entry name" value="BCS1_N"/>
    <property type="match status" value="1"/>
</dbReference>
<feature type="compositionally biased region" description="Basic and acidic residues" evidence="13">
    <location>
        <begin position="482"/>
        <end position="496"/>
    </location>
</feature>
<comment type="catalytic activity">
    <reaction evidence="11">
        <text>ATP + H2O = ADP + phosphate + H(+)</text>
        <dbReference type="Rhea" id="RHEA:13065"/>
        <dbReference type="ChEBI" id="CHEBI:15377"/>
        <dbReference type="ChEBI" id="CHEBI:15378"/>
        <dbReference type="ChEBI" id="CHEBI:30616"/>
        <dbReference type="ChEBI" id="CHEBI:43474"/>
        <dbReference type="ChEBI" id="CHEBI:456216"/>
    </reaction>
    <physiologicalReaction direction="left-to-right" evidence="11">
        <dbReference type="Rhea" id="RHEA:13066"/>
    </physiologicalReaction>
</comment>
<protein>
    <recommendedName>
        <fullName evidence="18">P-loop containing nucleoside triphosphate hydrolase protein</fullName>
    </recommendedName>
</protein>
<dbReference type="SUPFAM" id="SSF52540">
    <property type="entry name" value="P-loop containing nucleoside triphosphate hydrolases"/>
    <property type="match status" value="1"/>
</dbReference>
<keyword evidence="4 12" id="KW-0547">Nucleotide-binding</keyword>
<keyword evidence="5" id="KW-0999">Mitochondrion inner membrane</keyword>
<evidence type="ECO:0000256" key="1">
    <source>
        <dbReference type="ARBA" id="ARBA00004434"/>
    </source>
</evidence>
<dbReference type="Gene3D" id="3.40.50.300">
    <property type="entry name" value="P-loop containing nucleotide triphosphate hydrolases"/>
    <property type="match status" value="1"/>
</dbReference>
<dbReference type="InterPro" id="IPR014851">
    <property type="entry name" value="BCS1_N"/>
</dbReference>
<evidence type="ECO:0000256" key="8">
    <source>
        <dbReference type="ARBA" id="ARBA00022989"/>
    </source>
</evidence>
<evidence type="ECO:0000313" key="17">
    <source>
        <dbReference type="Proteomes" id="UP001437256"/>
    </source>
</evidence>